<keyword evidence="7 8" id="KW-0472">Membrane</keyword>
<dbReference type="GO" id="GO:0034775">
    <property type="term" value="P:glutathione transmembrane transport"/>
    <property type="evidence" value="ECO:0007669"/>
    <property type="project" value="InterPro"/>
</dbReference>
<dbReference type="GO" id="GO:0005886">
    <property type="term" value="C:plasma membrane"/>
    <property type="evidence" value="ECO:0007669"/>
    <property type="project" value="UniProtKB-SubCell"/>
</dbReference>
<dbReference type="SUPFAM" id="SSF52540">
    <property type="entry name" value="P-loop containing nucleoside triphosphate hydrolases"/>
    <property type="match status" value="1"/>
</dbReference>
<dbReference type="Pfam" id="PF00005">
    <property type="entry name" value="ABC_tran"/>
    <property type="match status" value="1"/>
</dbReference>
<dbReference type="InterPro" id="IPR036640">
    <property type="entry name" value="ABC1_TM_sf"/>
</dbReference>
<evidence type="ECO:0000256" key="8">
    <source>
        <dbReference type="SAM" id="Phobius"/>
    </source>
</evidence>
<evidence type="ECO:0000259" key="9">
    <source>
        <dbReference type="PROSITE" id="PS50893"/>
    </source>
</evidence>
<dbReference type="InterPro" id="IPR027417">
    <property type="entry name" value="P-loop_NTPase"/>
</dbReference>
<comment type="subcellular location">
    <subcellularLocation>
        <location evidence="1">Cell membrane</location>
        <topology evidence="1">Multi-pass membrane protein</topology>
    </subcellularLocation>
</comment>
<dbReference type="PROSITE" id="PS00211">
    <property type="entry name" value="ABC_TRANSPORTER_1"/>
    <property type="match status" value="1"/>
</dbReference>
<dbReference type="InterPro" id="IPR039421">
    <property type="entry name" value="Type_1_exporter"/>
</dbReference>
<evidence type="ECO:0000256" key="1">
    <source>
        <dbReference type="ARBA" id="ARBA00004651"/>
    </source>
</evidence>
<evidence type="ECO:0000256" key="7">
    <source>
        <dbReference type="ARBA" id="ARBA00023136"/>
    </source>
</evidence>
<dbReference type="Gene3D" id="1.20.1560.10">
    <property type="entry name" value="ABC transporter type 1, transmembrane domain"/>
    <property type="match status" value="1"/>
</dbReference>
<accession>A0A2U2BIL5</accession>
<dbReference type="Gene3D" id="3.40.50.300">
    <property type="entry name" value="P-loop containing nucleotide triphosphate hydrolases"/>
    <property type="match status" value="1"/>
</dbReference>
<dbReference type="GO" id="GO:0034040">
    <property type="term" value="F:ATPase-coupled lipid transmembrane transporter activity"/>
    <property type="evidence" value="ECO:0007669"/>
    <property type="project" value="TreeGrafter"/>
</dbReference>
<dbReference type="InterPro" id="IPR003593">
    <property type="entry name" value="AAA+_ATPase"/>
</dbReference>
<dbReference type="AlphaFoldDB" id="A0A2U2BIL5"/>
<evidence type="ECO:0000256" key="5">
    <source>
        <dbReference type="ARBA" id="ARBA00022840"/>
    </source>
</evidence>
<keyword evidence="3 8" id="KW-0812">Transmembrane</keyword>
<feature type="transmembrane region" description="Helical" evidence="8">
    <location>
        <begin position="42"/>
        <end position="60"/>
    </location>
</feature>
<dbReference type="SMART" id="SM00382">
    <property type="entry name" value="AAA"/>
    <property type="match status" value="1"/>
</dbReference>
<dbReference type="SUPFAM" id="SSF90123">
    <property type="entry name" value="ABC transporter transmembrane region"/>
    <property type="match status" value="1"/>
</dbReference>
<feature type="transmembrane region" description="Helical" evidence="8">
    <location>
        <begin position="160"/>
        <end position="180"/>
    </location>
</feature>
<reference evidence="11 12" key="2">
    <citation type="submission" date="2018-05" db="EMBL/GenBank/DDBJ databases">
        <authorList>
            <person name="Lanie J.A."/>
            <person name="Ng W.-L."/>
            <person name="Kazmierczak K.M."/>
            <person name="Andrzejewski T.M."/>
            <person name="Davidsen T.M."/>
            <person name="Wayne K.J."/>
            <person name="Tettelin H."/>
            <person name="Glass J.I."/>
            <person name="Rusch D."/>
            <person name="Podicherti R."/>
            <person name="Tsui H.-C.T."/>
            <person name="Winkler M.E."/>
        </authorList>
    </citation>
    <scope>NUCLEOTIDE SEQUENCE [LARGE SCALE GENOMIC DNA]</scope>
    <source>
        <strain evidence="11 12">YBY</strain>
    </source>
</reference>
<reference evidence="11 12" key="1">
    <citation type="submission" date="2018-05" db="EMBL/GenBank/DDBJ databases">
        <title>Genome Sequence of an Efficient Indole-Degrading Bacterium, Alcaligenes sp.YBY.</title>
        <authorList>
            <person name="Yang B."/>
        </authorList>
    </citation>
    <scope>NUCLEOTIDE SEQUENCE [LARGE SCALE GENOMIC DNA]</scope>
    <source>
        <strain evidence="11 12">YBY</strain>
    </source>
</reference>
<organism evidence="11 12">
    <name type="scientific">Alcaligenes faecalis</name>
    <dbReference type="NCBI Taxonomy" id="511"/>
    <lineage>
        <taxon>Bacteria</taxon>
        <taxon>Pseudomonadati</taxon>
        <taxon>Pseudomonadota</taxon>
        <taxon>Betaproteobacteria</taxon>
        <taxon>Burkholderiales</taxon>
        <taxon>Alcaligenaceae</taxon>
        <taxon>Alcaligenes</taxon>
    </lineage>
</organism>
<dbReference type="GO" id="GO:0016887">
    <property type="term" value="F:ATP hydrolysis activity"/>
    <property type="evidence" value="ECO:0007669"/>
    <property type="project" value="InterPro"/>
</dbReference>
<dbReference type="PANTHER" id="PTHR24221:SF654">
    <property type="entry name" value="ATP-BINDING CASSETTE SUB-FAMILY B MEMBER 6"/>
    <property type="match status" value="1"/>
</dbReference>
<dbReference type="GO" id="GO:0140359">
    <property type="term" value="F:ABC-type transporter activity"/>
    <property type="evidence" value="ECO:0007669"/>
    <property type="project" value="InterPro"/>
</dbReference>
<keyword evidence="6 8" id="KW-1133">Transmembrane helix</keyword>
<dbReference type="Pfam" id="PF00664">
    <property type="entry name" value="ABC_membrane"/>
    <property type="match status" value="1"/>
</dbReference>
<dbReference type="PANTHER" id="PTHR24221">
    <property type="entry name" value="ATP-BINDING CASSETTE SUB-FAMILY B"/>
    <property type="match status" value="1"/>
</dbReference>
<protein>
    <submittedName>
        <fullName evidence="11">Thiol reductant ABC exporter subunit CydC</fullName>
    </submittedName>
</protein>
<dbReference type="InterPro" id="IPR014223">
    <property type="entry name" value="ABC_CydC/D"/>
</dbReference>
<comment type="caution">
    <text evidence="11">The sequence shown here is derived from an EMBL/GenBank/DDBJ whole genome shotgun (WGS) entry which is preliminary data.</text>
</comment>
<sequence length="564" mass="61434">MKAWFRLLGSSLRARRGAVLFTVLLAISTVAAGVGLLGVAGWFLSSAFLATLGIVFNLFGPSAMIRGLSFWRIASRYLERVVGHALTLDLQVRIRSLVFGRLSRFSQSRLAQFRDGELASSLTSDVAVLDLVLLLILVPLTTAVVAGLVFSAVLQTWLFWWAWLILACLLIAACLIPYICARGASRAAHQVHQLENRQRVLVHQAIRAYADIQVFAAADAVQEQVDKLGQELGQARLRSNGWGIVGQFSQQVLMGVALMTCLLVGAQQVNLQAMSGPLWVGLVLALLGLFEIMAPMMRGASRLGEVQAASNRLLTILDEPEDGDQAQGQAIALDKPASLEITDLNFAYGTQPVLEHLSLQVQAGEHIAIFGPSGSGKSTLLGVLMRLLPVSGQQYLVEGEIAQHWSRASWFDHCALLAQDSPLFLGSVRDNLLLAEPTASEQRIWQVLHDAQLDSVVRDLPQGLDTWLGEGGQQLSLGQQRRLCLARVLLSPAHIWFLDEPTASLDGPTSQALMQDILAAARGKTVIMATHDTRLLPLVDSVYQFEAGRLQRKCDTPINTLEPN</sequence>
<dbReference type="InterPro" id="IPR011527">
    <property type="entry name" value="ABC1_TM_dom"/>
</dbReference>
<proteinExistence type="predicted"/>
<dbReference type="NCBIfam" id="TIGR02868">
    <property type="entry name" value="CydC"/>
    <property type="match status" value="1"/>
</dbReference>
<dbReference type="RefSeq" id="WP_109089164.1">
    <property type="nucleotide sequence ID" value="NZ_QEXO01000003.1"/>
</dbReference>
<dbReference type="PROSITE" id="PS50893">
    <property type="entry name" value="ABC_TRANSPORTER_2"/>
    <property type="match status" value="1"/>
</dbReference>
<keyword evidence="2" id="KW-1003">Cell membrane</keyword>
<dbReference type="GO" id="GO:0005524">
    <property type="term" value="F:ATP binding"/>
    <property type="evidence" value="ECO:0007669"/>
    <property type="project" value="UniProtKB-KW"/>
</dbReference>
<dbReference type="PROSITE" id="PS50929">
    <property type="entry name" value="ABC_TM1F"/>
    <property type="match status" value="1"/>
</dbReference>
<feature type="transmembrane region" description="Helical" evidence="8">
    <location>
        <begin position="276"/>
        <end position="294"/>
    </location>
</feature>
<name>A0A2U2BIL5_ALCFA</name>
<dbReference type="GO" id="GO:0045454">
    <property type="term" value="P:cell redox homeostasis"/>
    <property type="evidence" value="ECO:0007669"/>
    <property type="project" value="InterPro"/>
</dbReference>
<evidence type="ECO:0000256" key="2">
    <source>
        <dbReference type="ARBA" id="ARBA00022475"/>
    </source>
</evidence>
<evidence type="ECO:0000313" key="11">
    <source>
        <dbReference type="EMBL" id="PWE13832.1"/>
    </source>
</evidence>
<feature type="transmembrane region" description="Helical" evidence="8">
    <location>
        <begin position="131"/>
        <end position="154"/>
    </location>
</feature>
<evidence type="ECO:0000256" key="6">
    <source>
        <dbReference type="ARBA" id="ARBA00022989"/>
    </source>
</evidence>
<gene>
    <name evidence="11" type="primary">cydC</name>
    <name evidence="11" type="ORF">DF183_11730</name>
</gene>
<dbReference type="Proteomes" id="UP000245216">
    <property type="component" value="Unassembled WGS sequence"/>
</dbReference>
<evidence type="ECO:0000259" key="10">
    <source>
        <dbReference type="PROSITE" id="PS50929"/>
    </source>
</evidence>
<dbReference type="STRING" id="511.UZ73_13190"/>
<dbReference type="InterPro" id="IPR017871">
    <property type="entry name" value="ABC_transporter-like_CS"/>
</dbReference>
<evidence type="ECO:0000313" key="12">
    <source>
        <dbReference type="Proteomes" id="UP000245216"/>
    </source>
</evidence>
<evidence type="ECO:0000256" key="4">
    <source>
        <dbReference type="ARBA" id="ARBA00022741"/>
    </source>
</evidence>
<keyword evidence="5" id="KW-0067">ATP-binding</keyword>
<feature type="domain" description="ABC transmembrane type-1" evidence="10">
    <location>
        <begin position="20"/>
        <end position="308"/>
    </location>
</feature>
<evidence type="ECO:0000256" key="3">
    <source>
        <dbReference type="ARBA" id="ARBA00022692"/>
    </source>
</evidence>
<dbReference type="InterPro" id="IPR003439">
    <property type="entry name" value="ABC_transporter-like_ATP-bd"/>
</dbReference>
<keyword evidence="4" id="KW-0547">Nucleotide-binding</keyword>
<dbReference type="EMBL" id="QEXO01000003">
    <property type="protein sequence ID" value="PWE13832.1"/>
    <property type="molecule type" value="Genomic_DNA"/>
</dbReference>
<feature type="domain" description="ABC transporter" evidence="9">
    <location>
        <begin position="339"/>
        <end position="561"/>
    </location>
</feature>